<dbReference type="Pfam" id="PF03007">
    <property type="entry name" value="WS_DGAT_cat"/>
    <property type="match status" value="1"/>
</dbReference>
<sequence>MDESRPLWEMYTVSNLKDAGPDGDSNGVVYMRIHHNIGDGISLIALVLKIFDKPPIVNKRAPKSLPNIWPKVPPVLNACHTIRMMVQGVFEGVLFTLLPGDIDTVLKVPNVGLLGERHVATSSKVDLEKIKDIKEKIGGTVNDVLIALLTGVLRRYLVANCSKTDGQIRALCLINMRDKSKMMTKHIELENQWNFLPIPVPCGMTDPLDRLYFCKVYCDDQKISPANLVAYNLNNVVGKIVPPDIFCGMTYDLFNKCTTVFSNVPGPQGDVEMQGQKVQSISFYSNSLSGTVFGLVSYNNAVQLSVAADKAVIADPQALVDHVHDEIDELHRAVQGDFRKPALDMKRTGLDLTVTLLSILLLFNLVKAAIYALLYMIGIF</sequence>
<dbReference type="Pfam" id="PF06974">
    <property type="entry name" value="WS_DGAT_C"/>
    <property type="match status" value="1"/>
</dbReference>
<feature type="domain" description="O-acyltransferase WSD1-like N-terminal" evidence="9">
    <location>
        <begin position="1"/>
        <end position="144"/>
    </location>
</feature>
<comment type="similarity">
    <text evidence="5">In the N-terminal section; belongs to the long-chain O-acyltransferase family.</text>
</comment>
<dbReference type="GO" id="GO:0019432">
    <property type="term" value="P:triglyceride biosynthetic process"/>
    <property type="evidence" value="ECO:0007669"/>
    <property type="project" value="TreeGrafter"/>
</dbReference>
<gene>
    <name evidence="11" type="ORF">SARC_01887</name>
</gene>
<evidence type="ECO:0000313" key="11">
    <source>
        <dbReference type="EMBL" id="KNC85940.1"/>
    </source>
</evidence>
<feature type="transmembrane region" description="Helical" evidence="8">
    <location>
        <begin position="349"/>
        <end position="377"/>
    </location>
</feature>
<evidence type="ECO:0000256" key="3">
    <source>
        <dbReference type="ARBA" id="ARBA00022679"/>
    </source>
</evidence>
<comment type="pathway">
    <text evidence="2">Lipid metabolism.</text>
</comment>
<evidence type="ECO:0000256" key="6">
    <source>
        <dbReference type="ARBA" id="ARBA00047604"/>
    </source>
</evidence>
<evidence type="ECO:0000256" key="7">
    <source>
        <dbReference type="ARBA" id="ARBA00048109"/>
    </source>
</evidence>
<dbReference type="STRING" id="667725.A0A0L0GAB6"/>
<evidence type="ECO:0000256" key="2">
    <source>
        <dbReference type="ARBA" id="ARBA00005189"/>
    </source>
</evidence>
<keyword evidence="4" id="KW-0012">Acyltransferase</keyword>
<evidence type="ECO:0000313" key="12">
    <source>
        <dbReference type="Proteomes" id="UP000054560"/>
    </source>
</evidence>
<evidence type="ECO:0000259" key="9">
    <source>
        <dbReference type="Pfam" id="PF03007"/>
    </source>
</evidence>
<evidence type="ECO:0000259" key="10">
    <source>
        <dbReference type="Pfam" id="PF06974"/>
    </source>
</evidence>
<dbReference type="GO" id="GO:0004144">
    <property type="term" value="F:diacylglycerol O-acyltransferase activity"/>
    <property type="evidence" value="ECO:0007669"/>
    <property type="project" value="UniProtKB-EC"/>
</dbReference>
<comment type="catalytic activity">
    <reaction evidence="7">
        <text>an acyl-CoA + a 1,2-diacyl-sn-glycerol = a triacyl-sn-glycerol + CoA</text>
        <dbReference type="Rhea" id="RHEA:10868"/>
        <dbReference type="ChEBI" id="CHEBI:17815"/>
        <dbReference type="ChEBI" id="CHEBI:57287"/>
        <dbReference type="ChEBI" id="CHEBI:58342"/>
        <dbReference type="ChEBI" id="CHEBI:64615"/>
        <dbReference type="EC" id="2.3.1.20"/>
    </reaction>
</comment>
<organism evidence="11 12">
    <name type="scientific">Sphaeroforma arctica JP610</name>
    <dbReference type="NCBI Taxonomy" id="667725"/>
    <lineage>
        <taxon>Eukaryota</taxon>
        <taxon>Ichthyosporea</taxon>
        <taxon>Ichthyophonida</taxon>
        <taxon>Sphaeroforma</taxon>
    </lineage>
</organism>
<dbReference type="InterPro" id="IPR004255">
    <property type="entry name" value="O-acyltransferase_WSD1_N"/>
</dbReference>
<dbReference type="AlphaFoldDB" id="A0A0L0GAB6"/>
<dbReference type="GeneID" id="25902391"/>
<accession>A0A0L0GAB6</accession>
<evidence type="ECO:0000256" key="8">
    <source>
        <dbReference type="SAM" id="Phobius"/>
    </source>
</evidence>
<evidence type="ECO:0000256" key="5">
    <source>
        <dbReference type="ARBA" id="ARBA00024360"/>
    </source>
</evidence>
<dbReference type="RefSeq" id="XP_014159842.1">
    <property type="nucleotide sequence ID" value="XM_014304367.1"/>
</dbReference>
<dbReference type="GO" id="GO:0005886">
    <property type="term" value="C:plasma membrane"/>
    <property type="evidence" value="ECO:0007669"/>
    <property type="project" value="TreeGrafter"/>
</dbReference>
<dbReference type="InterPro" id="IPR009721">
    <property type="entry name" value="O-acyltransferase_WSD1_C"/>
</dbReference>
<comment type="pathway">
    <text evidence="1">Glycerolipid metabolism; triacylglycerol biosynthesis.</text>
</comment>
<keyword evidence="3" id="KW-0808">Transferase</keyword>
<proteinExistence type="inferred from homology"/>
<dbReference type="GO" id="GO:0047196">
    <property type="term" value="F:long-chain-alcohol O-fatty-acyltransferase activity"/>
    <property type="evidence" value="ECO:0007669"/>
    <property type="project" value="UniProtKB-EC"/>
</dbReference>
<dbReference type="InterPro" id="IPR045034">
    <property type="entry name" value="O-acyltransferase_WSD1-like"/>
</dbReference>
<dbReference type="PANTHER" id="PTHR31650">
    <property type="entry name" value="O-ACYLTRANSFERASE (WSD1-LIKE) FAMILY PROTEIN"/>
    <property type="match status" value="1"/>
</dbReference>
<comment type="catalytic activity">
    <reaction evidence="6">
        <text>a long chain fatty alcohol + a fatty acyl-CoA = a long-chain alcohol wax ester + CoA</text>
        <dbReference type="Rhea" id="RHEA:38443"/>
        <dbReference type="ChEBI" id="CHEBI:17135"/>
        <dbReference type="ChEBI" id="CHEBI:57287"/>
        <dbReference type="ChEBI" id="CHEBI:77636"/>
        <dbReference type="ChEBI" id="CHEBI:235323"/>
        <dbReference type="EC" id="2.3.1.75"/>
    </reaction>
</comment>
<keyword evidence="8" id="KW-0812">Transmembrane</keyword>
<dbReference type="eggNOG" id="ENOG502S2TJ">
    <property type="taxonomic scope" value="Eukaryota"/>
</dbReference>
<evidence type="ECO:0000256" key="1">
    <source>
        <dbReference type="ARBA" id="ARBA00004771"/>
    </source>
</evidence>
<reference evidence="11 12" key="1">
    <citation type="submission" date="2011-02" db="EMBL/GenBank/DDBJ databases">
        <title>The Genome Sequence of Sphaeroforma arctica JP610.</title>
        <authorList>
            <consortium name="The Broad Institute Genome Sequencing Platform"/>
            <person name="Russ C."/>
            <person name="Cuomo C."/>
            <person name="Young S.K."/>
            <person name="Zeng Q."/>
            <person name="Gargeya S."/>
            <person name="Alvarado L."/>
            <person name="Berlin A."/>
            <person name="Chapman S.B."/>
            <person name="Chen Z."/>
            <person name="Freedman E."/>
            <person name="Gellesch M."/>
            <person name="Goldberg J."/>
            <person name="Griggs A."/>
            <person name="Gujja S."/>
            <person name="Heilman E."/>
            <person name="Heiman D."/>
            <person name="Howarth C."/>
            <person name="Mehta T."/>
            <person name="Neiman D."/>
            <person name="Pearson M."/>
            <person name="Roberts A."/>
            <person name="Saif S."/>
            <person name="Shea T."/>
            <person name="Shenoy N."/>
            <person name="Sisk P."/>
            <person name="Stolte C."/>
            <person name="Sykes S."/>
            <person name="White J."/>
            <person name="Yandava C."/>
            <person name="Burger G."/>
            <person name="Gray M.W."/>
            <person name="Holland P.W.H."/>
            <person name="King N."/>
            <person name="Lang F.B.F."/>
            <person name="Roger A.J."/>
            <person name="Ruiz-Trillo I."/>
            <person name="Haas B."/>
            <person name="Nusbaum C."/>
            <person name="Birren B."/>
        </authorList>
    </citation>
    <scope>NUCLEOTIDE SEQUENCE [LARGE SCALE GENOMIC DNA]</scope>
    <source>
        <strain evidence="11 12">JP610</strain>
    </source>
</reference>
<keyword evidence="8" id="KW-0472">Membrane</keyword>
<dbReference type="EMBL" id="KQ241676">
    <property type="protein sequence ID" value="KNC85940.1"/>
    <property type="molecule type" value="Genomic_DNA"/>
</dbReference>
<evidence type="ECO:0000256" key="4">
    <source>
        <dbReference type="ARBA" id="ARBA00023315"/>
    </source>
</evidence>
<keyword evidence="8" id="KW-1133">Transmembrane helix</keyword>
<dbReference type="OrthoDB" id="619536at2759"/>
<dbReference type="Proteomes" id="UP000054560">
    <property type="component" value="Unassembled WGS sequence"/>
</dbReference>
<feature type="domain" description="O-acyltransferase WSD1 C-terminal" evidence="10">
    <location>
        <begin position="191"/>
        <end position="330"/>
    </location>
</feature>
<protein>
    <submittedName>
        <fullName evidence="11">Uncharacterized protein</fullName>
    </submittedName>
</protein>
<dbReference type="PANTHER" id="PTHR31650:SF1">
    <property type="entry name" value="WAX ESTER SYNTHASE_DIACYLGLYCEROL ACYLTRANSFERASE 4-RELATED"/>
    <property type="match status" value="1"/>
</dbReference>
<name>A0A0L0GAB6_9EUKA</name>
<keyword evidence="12" id="KW-1185">Reference proteome</keyword>